<reference evidence="1 2" key="1">
    <citation type="submission" date="2021-06" db="EMBL/GenBank/DDBJ databases">
        <title>Caerostris extrusa draft genome.</title>
        <authorList>
            <person name="Kono N."/>
            <person name="Arakawa K."/>
        </authorList>
    </citation>
    <scope>NUCLEOTIDE SEQUENCE [LARGE SCALE GENOMIC DNA]</scope>
</reference>
<keyword evidence="2" id="KW-1185">Reference proteome</keyword>
<dbReference type="EMBL" id="BPLR01001447">
    <property type="protein sequence ID" value="GIZ02381.1"/>
    <property type="molecule type" value="Genomic_DNA"/>
</dbReference>
<evidence type="ECO:0000313" key="1">
    <source>
        <dbReference type="EMBL" id="GIZ02381.1"/>
    </source>
</evidence>
<sequence length="73" mass="8407">MFYALNVSCVVHERICGIFLSVVEVLNDILPIGKNENGSVMTDNLIINVEDFNSHPDVDIENEQDRRKKRELF</sequence>
<evidence type="ECO:0000313" key="2">
    <source>
        <dbReference type="Proteomes" id="UP001054945"/>
    </source>
</evidence>
<dbReference type="Proteomes" id="UP001054945">
    <property type="component" value="Unassembled WGS sequence"/>
</dbReference>
<dbReference type="AlphaFoldDB" id="A0AAV4Y7G1"/>
<protein>
    <submittedName>
        <fullName evidence="1">Uncharacterized protein</fullName>
    </submittedName>
</protein>
<organism evidence="1 2">
    <name type="scientific">Caerostris extrusa</name>
    <name type="common">Bark spider</name>
    <name type="synonym">Caerostris bankana</name>
    <dbReference type="NCBI Taxonomy" id="172846"/>
    <lineage>
        <taxon>Eukaryota</taxon>
        <taxon>Metazoa</taxon>
        <taxon>Ecdysozoa</taxon>
        <taxon>Arthropoda</taxon>
        <taxon>Chelicerata</taxon>
        <taxon>Arachnida</taxon>
        <taxon>Araneae</taxon>
        <taxon>Araneomorphae</taxon>
        <taxon>Entelegynae</taxon>
        <taxon>Araneoidea</taxon>
        <taxon>Araneidae</taxon>
        <taxon>Caerostris</taxon>
    </lineage>
</organism>
<name>A0AAV4Y7G1_CAEEX</name>
<gene>
    <name evidence="1" type="ORF">CEXT_696741</name>
</gene>
<accession>A0AAV4Y7G1</accession>
<comment type="caution">
    <text evidence="1">The sequence shown here is derived from an EMBL/GenBank/DDBJ whole genome shotgun (WGS) entry which is preliminary data.</text>
</comment>
<proteinExistence type="predicted"/>